<organism evidence="2 3">
    <name type="scientific">Vreelandella titanicae BH1</name>
    <dbReference type="NCBI Taxonomy" id="1204738"/>
    <lineage>
        <taxon>Bacteria</taxon>
        <taxon>Pseudomonadati</taxon>
        <taxon>Pseudomonadota</taxon>
        <taxon>Gammaproteobacteria</taxon>
        <taxon>Oceanospirillales</taxon>
        <taxon>Halomonadaceae</taxon>
        <taxon>Vreelandella</taxon>
    </lineage>
</organism>
<comment type="caution">
    <text evidence="2">The sequence shown here is derived from an EMBL/GenBank/DDBJ whole genome shotgun (WGS) entry which is preliminary data.</text>
</comment>
<dbReference type="Proteomes" id="UP000011651">
    <property type="component" value="Unassembled WGS sequence"/>
</dbReference>
<evidence type="ECO:0000256" key="1">
    <source>
        <dbReference type="SAM" id="Phobius"/>
    </source>
</evidence>
<accession>L9U872</accession>
<evidence type="ECO:0000313" key="3">
    <source>
        <dbReference type="Proteomes" id="UP000011651"/>
    </source>
</evidence>
<dbReference type="AlphaFoldDB" id="L9U872"/>
<protein>
    <recommendedName>
        <fullName evidence="4">SMODS and SLOG-associating 2TM effector domain-containing protein</fullName>
    </recommendedName>
</protein>
<proteinExistence type="predicted"/>
<evidence type="ECO:0008006" key="4">
    <source>
        <dbReference type="Google" id="ProtNLM"/>
    </source>
</evidence>
<gene>
    <name evidence="2" type="ORF">HALTITAN_2306</name>
</gene>
<dbReference type="PATRIC" id="fig|1204738.3.peg.3481"/>
<keyword evidence="1" id="KW-1133">Transmembrane helix</keyword>
<dbReference type="EMBL" id="AOPO01000010">
    <property type="protein sequence ID" value="ELY20977.1"/>
    <property type="molecule type" value="Genomic_DNA"/>
</dbReference>
<name>L9U872_9GAMM</name>
<keyword evidence="1" id="KW-0472">Membrane</keyword>
<sequence length="167" mass="19070">MKDVSLPSIPERHDPMSFEEAIDGTCYMVRYMQLQQRLFSRMANVFTFTSLFGGSAAFAGVITEHTVLTATSGVIVAVSTMLDFVIDPKKHAAQCRKARRRFQRLYMKKAAYSFEEYECETCRIALIDFPDIEGLRRPAFNDTCVQLGRTKGVVVLNKWERLLKLIT</sequence>
<feature type="transmembrane region" description="Helical" evidence="1">
    <location>
        <begin position="67"/>
        <end position="86"/>
    </location>
</feature>
<keyword evidence="1" id="KW-0812">Transmembrane</keyword>
<reference evidence="2 3" key="1">
    <citation type="journal article" date="2013" name="Genome Announc.">
        <title>Draft Genome of the Marine Gammaproteobacterium Halomonas titanicae.</title>
        <authorList>
            <person name="Sanchez-Porro C."/>
            <person name="de la Haba R.R."/>
            <person name="Cruz-Hernandez N."/>
            <person name="Gonzalez J.M."/>
            <person name="Reyes-Guirao C."/>
            <person name="Navarro-Sampedro L."/>
            <person name="Carballo M."/>
            <person name="Ventosa A."/>
        </authorList>
    </citation>
    <scope>NUCLEOTIDE SEQUENCE [LARGE SCALE GENOMIC DNA]</scope>
    <source>
        <strain evidence="2 3">BH1</strain>
    </source>
</reference>
<evidence type="ECO:0000313" key="2">
    <source>
        <dbReference type="EMBL" id="ELY20977.1"/>
    </source>
</evidence>
<dbReference type="RefSeq" id="WP_009287844.1">
    <property type="nucleotide sequence ID" value="NZ_AOPO01000010.1"/>
</dbReference>
<feature type="transmembrane region" description="Helical" evidence="1">
    <location>
        <begin position="38"/>
        <end position="61"/>
    </location>
</feature>